<evidence type="ECO:0000313" key="4">
    <source>
        <dbReference type="Proteomes" id="UP000028980"/>
    </source>
</evidence>
<dbReference type="Gene3D" id="3.30.300.30">
    <property type="match status" value="1"/>
</dbReference>
<dbReference type="EMBL" id="BBMM01000008">
    <property type="protein sequence ID" value="GAL01094.1"/>
    <property type="molecule type" value="Genomic_DNA"/>
</dbReference>
<evidence type="ECO:0000313" key="2">
    <source>
        <dbReference type="EMBL" id="GAK76381.1"/>
    </source>
</evidence>
<dbReference type="EC" id="6.2.1.1" evidence="2"/>
<dbReference type="PANTHER" id="PTHR43347:SF3">
    <property type="entry name" value="ACYL-COA SYNTHETASE SHORT-CHAIN FAMILY MEMBER 3, MITOCHONDRIAL"/>
    <property type="match status" value="1"/>
</dbReference>
<dbReference type="GO" id="GO:0050218">
    <property type="term" value="F:propionate-CoA ligase activity"/>
    <property type="evidence" value="ECO:0007669"/>
    <property type="project" value="TreeGrafter"/>
</dbReference>
<organism evidence="2 4">
    <name type="scientific">Nonlabens ulvanivorans</name>
    <name type="common">Persicivirga ulvanivorans</name>
    <dbReference type="NCBI Taxonomy" id="906888"/>
    <lineage>
        <taxon>Bacteria</taxon>
        <taxon>Pseudomonadati</taxon>
        <taxon>Bacteroidota</taxon>
        <taxon>Flavobacteriia</taxon>
        <taxon>Flavobacteriales</taxon>
        <taxon>Flavobacteriaceae</taxon>
        <taxon>Nonlabens</taxon>
    </lineage>
</organism>
<dbReference type="InterPro" id="IPR045851">
    <property type="entry name" value="AMP-bd_C_sf"/>
</dbReference>
<dbReference type="GO" id="GO:0003987">
    <property type="term" value="F:acetate-CoA ligase activity"/>
    <property type="evidence" value="ECO:0007669"/>
    <property type="project" value="UniProtKB-EC"/>
</dbReference>
<protein>
    <submittedName>
        <fullName evidence="2">Acetyl-coenzyme A synthetase</fullName>
        <ecNumber evidence="2">6.2.1.1</ecNumber>
    </submittedName>
</protein>
<comment type="caution">
    <text evidence="2">The sequence shown here is derived from an EMBL/GenBank/DDBJ whole genome shotgun (WGS) entry which is preliminary data.</text>
</comment>
<reference evidence="4 5" key="1">
    <citation type="journal article" date="2014" name="Genome Announc.">
        <title>Draft Genome Sequences of Marine Flavobacterium Nonlabens Strains NR17, NR24, NR27, NR32, NR33, and Ara13.</title>
        <authorList>
            <person name="Nakanishi M."/>
            <person name="Meirelles P."/>
            <person name="Suzuki R."/>
            <person name="Takatani N."/>
            <person name="Mino S."/>
            <person name="Suda W."/>
            <person name="Oshima K."/>
            <person name="Hattori M."/>
            <person name="Ohkuma M."/>
            <person name="Hosokawa M."/>
            <person name="Miyashita K."/>
            <person name="Thompson F.L."/>
            <person name="Niwa A."/>
            <person name="Sawabe T."/>
            <person name="Sawabe T."/>
        </authorList>
    </citation>
    <scope>NUCLEOTIDE SEQUENCE [LARGE SCALE GENOMIC DNA]</scope>
    <source>
        <strain evidence="2">JCM 19296</strain>
        <strain evidence="3">JCM 19314</strain>
        <strain evidence="4">JCM19296</strain>
        <strain evidence="5">JCM19314</strain>
    </source>
</reference>
<evidence type="ECO:0000313" key="5">
    <source>
        <dbReference type="Proteomes" id="UP000029226"/>
    </source>
</evidence>
<dbReference type="Proteomes" id="UP000029226">
    <property type="component" value="Unassembled WGS sequence"/>
</dbReference>
<dbReference type="PANTHER" id="PTHR43347">
    <property type="entry name" value="ACYL-COA SYNTHETASE"/>
    <property type="match status" value="1"/>
</dbReference>
<proteinExistence type="predicted"/>
<feature type="domain" description="AMP-binding enzyme C-terminal" evidence="1">
    <location>
        <begin position="1"/>
        <end position="76"/>
    </location>
</feature>
<keyword evidence="2" id="KW-0436">Ligase</keyword>
<dbReference type="EMBL" id="BBLG01000004">
    <property type="protein sequence ID" value="GAK76381.1"/>
    <property type="molecule type" value="Genomic_DNA"/>
</dbReference>
<evidence type="ECO:0000313" key="3">
    <source>
        <dbReference type="EMBL" id="GAL01094.1"/>
    </source>
</evidence>
<dbReference type="AlphaFoldDB" id="A0A081DBT5"/>
<gene>
    <name evidence="2" type="ORF">JCM19296_1978</name>
    <name evidence="3" type="ORF">JCM19314_2294</name>
</gene>
<accession>A0A081DBT5</accession>
<sequence length="87" mass="9449">MEEVVSNHTDVAECAVFGIHCDLKGQQPLGLIVLKSKTSNQLDQIQNQIVLNVREEIGAVASLRNVLVVNRLPKHAVVKLCANCCAT</sequence>
<dbReference type="InterPro" id="IPR025110">
    <property type="entry name" value="AMP-bd_C"/>
</dbReference>
<dbReference type="Pfam" id="PF13193">
    <property type="entry name" value="AMP-binding_C"/>
    <property type="match status" value="1"/>
</dbReference>
<dbReference type="Proteomes" id="UP000028980">
    <property type="component" value="Unassembled WGS sequence"/>
</dbReference>
<name>A0A081DBT5_NONUL</name>
<evidence type="ECO:0000259" key="1">
    <source>
        <dbReference type="Pfam" id="PF13193"/>
    </source>
</evidence>
<dbReference type="SUPFAM" id="SSF56801">
    <property type="entry name" value="Acetyl-CoA synthetase-like"/>
    <property type="match status" value="1"/>
</dbReference>